<dbReference type="CDD" id="cd02603">
    <property type="entry name" value="HAD_sEH-N_like"/>
    <property type="match status" value="1"/>
</dbReference>
<organism evidence="1 2">
    <name type="scientific">Sphagnum troendelagicum</name>
    <dbReference type="NCBI Taxonomy" id="128251"/>
    <lineage>
        <taxon>Eukaryota</taxon>
        <taxon>Viridiplantae</taxon>
        <taxon>Streptophyta</taxon>
        <taxon>Embryophyta</taxon>
        <taxon>Bryophyta</taxon>
        <taxon>Sphagnophytina</taxon>
        <taxon>Sphagnopsida</taxon>
        <taxon>Sphagnales</taxon>
        <taxon>Sphagnaceae</taxon>
        <taxon>Sphagnum</taxon>
    </lineage>
</organism>
<accession>A0ABP0V5D5</accession>
<dbReference type="PANTHER" id="PTHR43611">
    <property type="entry name" value="ALPHA-D-GLUCOSE 1-PHOSPHATE PHOSPHATASE"/>
    <property type="match status" value="1"/>
</dbReference>
<dbReference type="Pfam" id="PF00702">
    <property type="entry name" value="Hydrolase"/>
    <property type="match status" value="1"/>
</dbReference>
<dbReference type="InterPro" id="IPR006439">
    <property type="entry name" value="HAD-SF_hydro_IA"/>
</dbReference>
<dbReference type="NCBIfam" id="TIGR01509">
    <property type="entry name" value="HAD-SF-IA-v3"/>
    <property type="match status" value="1"/>
</dbReference>
<sequence>MLLCLPRRSSVVVGNWACHICRLPKNSSSSCAPSSKRLLDVNRFTTRVCLKGAGRMEVLSTDTTLLLPNAKAPPVLLFDVMGTIVRDPFFEEIPAFFGLSMKELLVVKHPTAWMEFESGQVTEEELMKNFFLDGRDVDIEGLKDCMIRGYSYLEGVEPLLSRLQSAGFNMHAFSNYPSWYMMIEEKLKLSQYLPWTFVSCNMGLRKPDKRVYLEATRQLKVDPTHCIFIDDRSKNVEAAVEVGMVGIVFQDAKQVERELAGFGYVF</sequence>
<dbReference type="SFLD" id="SFLDG01129">
    <property type="entry name" value="C1.5:_HAD__Beta-PGM__Phosphata"/>
    <property type="match status" value="1"/>
</dbReference>
<reference evidence="1" key="1">
    <citation type="submission" date="2024-02" db="EMBL/GenBank/DDBJ databases">
        <authorList>
            <consortium name="ELIXIR-Norway"/>
            <consortium name="Elixir Norway"/>
        </authorList>
    </citation>
    <scope>NUCLEOTIDE SEQUENCE</scope>
</reference>
<dbReference type="InterPro" id="IPR036412">
    <property type="entry name" value="HAD-like_sf"/>
</dbReference>
<protein>
    <recommendedName>
        <fullName evidence="3">Epoxide hydrolase</fullName>
    </recommendedName>
</protein>
<dbReference type="Proteomes" id="UP001497512">
    <property type="component" value="Chromosome 9"/>
</dbReference>
<proteinExistence type="predicted"/>
<dbReference type="Gene3D" id="3.40.50.1000">
    <property type="entry name" value="HAD superfamily/HAD-like"/>
    <property type="match status" value="1"/>
</dbReference>
<keyword evidence="2" id="KW-1185">Reference proteome</keyword>
<dbReference type="SUPFAM" id="SSF56784">
    <property type="entry name" value="HAD-like"/>
    <property type="match status" value="1"/>
</dbReference>
<evidence type="ECO:0000313" key="1">
    <source>
        <dbReference type="EMBL" id="CAK9236834.1"/>
    </source>
</evidence>
<dbReference type="InterPro" id="IPR023214">
    <property type="entry name" value="HAD_sf"/>
</dbReference>
<dbReference type="PANTHER" id="PTHR43611:SF3">
    <property type="entry name" value="FLAVIN MONONUCLEOTIDE HYDROLASE 1, CHLOROPLATIC"/>
    <property type="match status" value="1"/>
</dbReference>
<dbReference type="SFLD" id="SFLDS00003">
    <property type="entry name" value="Haloacid_Dehalogenase"/>
    <property type="match status" value="1"/>
</dbReference>
<gene>
    <name evidence="1" type="ORF">CSSPTR1EN2_LOCUS23234</name>
</gene>
<name>A0ABP0V5D5_9BRYO</name>
<dbReference type="EMBL" id="OZ019901">
    <property type="protein sequence ID" value="CAK9236834.1"/>
    <property type="molecule type" value="Genomic_DNA"/>
</dbReference>
<evidence type="ECO:0000313" key="2">
    <source>
        <dbReference type="Proteomes" id="UP001497512"/>
    </source>
</evidence>
<evidence type="ECO:0008006" key="3">
    <source>
        <dbReference type="Google" id="ProtNLM"/>
    </source>
</evidence>